<protein>
    <submittedName>
        <fullName evidence="1">Uncharacterized protein</fullName>
    </submittedName>
</protein>
<proteinExistence type="predicted"/>
<reference evidence="1 2" key="1">
    <citation type="journal article" date="2022" name="Allergy">
        <title>Genome assembly and annotation of Periplaneta americana reveal a comprehensive cockroach allergen profile.</title>
        <authorList>
            <person name="Wang L."/>
            <person name="Xiong Q."/>
            <person name="Saelim N."/>
            <person name="Wang L."/>
            <person name="Nong W."/>
            <person name="Wan A.T."/>
            <person name="Shi M."/>
            <person name="Liu X."/>
            <person name="Cao Q."/>
            <person name="Hui J.H.L."/>
            <person name="Sookrung N."/>
            <person name="Leung T.F."/>
            <person name="Tungtrongchitr A."/>
            <person name="Tsui S.K.W."/>
        </authorList>
    </citation>
    <scope>NUCLEOTIDE SEQUENCE [LARGE SCALE GENOMIC DNA]</scope>
    <source>
        <strain evidence="1">PWHHKU_190912</strain>
    </source>
</reference>
<evidence type="ECO:0000313" key="1">
    <source>
        <dbReference type="EMBL" id="KAJ4442737.1"/>
    </source>
</evidence>
<organism evidence="1 2">
    <name type="scientific">Periplaneta americana</name>
    <name type="common">American cockroach</name>
    <name type="synonym">Blatta americana</name>
    <dbReference type="NCBI Taxonomy" id="6978"/>
    <lineage>
        <taxon>Eukaryota</taxon>
        <taxon>Metazoa</taxon>
        <taxon>Ecdysozoa</taxon>
        <taxon>Arthropoda</taxon>
        <taxon>Hexapoda</taxon>
        <taxon>Insecta</taxon>
        <taxon>Pterygota</taxon>
        <taxon>Neoptera</taxon>
        <taxon>Polyneoptera</taxon>
        <taxon>Dictyoptera</taxon>
        <taxon>Blattodea</taxon>
        <taxon>Blattoidea</taxon>
        <taxon>Blattidae</taxon>
        <taxon>Blattinae</taxon>
        <taxon>Periplaneta</taxon>
    </lineage>
</organism>
<sequence length="208" mass="24216">MQSKMLYSVVGLWKYLQDADNLLYRNGMQRDFITAELNSNTILHGRRYGTQHQFCRCKSSRARHYTTQAINRKKNPPIRTCLIRKENVVSVQRAFRRNLELIFRPITFADVIGSLKRLDKSVKERVQDIHVCPAKGPRMSERLLYVVYGPPTTHHVISFCREALFSEFQKASSFVNDLCSLQINRIGPKSTQFYDDYDDDDDDDEAVS</sequence>
<keyword evidence="2" id="KW-1185">Reference proteome</keyword>
<evidence type="ECO:0000313" key="2">
    <source>
        <dbReference type="Proteomes" id="UP001148838"/>
    </source>
</evidence>
<dbReference type="Proteomes" id="UP001148838">
    <property type="component" value="Unassembled WGS sequence"/>
</dbReference>
<accession>A0ABQ8T8A1</accession>
<name>A0ABQ8T8A1_PERAM</name>
<gene>
    <name evidence="1" type="ORF">ANN_04328</name>
</gene>
<dbReference type="EMBL" id="JAJSOF020000013">
    <property type="protein sequence ID" value="KAJ4442737.1"/>
    <property type="molecule type" value="Genomic_DNA"/>
</dbReference>
<comment type="caution">
    <text evidence="1">The sequence shown here is derived from an EMBL/GenBank/DDBJ whole genome shotgun (WGS) entry which is preliminary data.</text>
</comment>